<dbReference type="InterPro" id="IPR019546">
    <property type="entry name" value="TAT_signal_bac_arc"/>
</dbReference>
<dbReference type="PROSITE" id="PS51318">
    <property type="entry name" value="TAT"/>
    <property type="match status" value="1"/>
</dbReference>
<dbReference type="NCBIfam" id="TIGR01409">
    <property type="entry name" value="TAT_signal_seq"/>
    <property type="match status" value="1"/>
</dbReference>
<proteinExistence type="predicted"/>
<evidence type="ECO:0000313" key="2">
    <source>
        <dbReference type="Proteomes" id="UP000607559"/>
    </source>
</evidence>
<protein>
    <recommendedName>
        <fullName evidence="3">Twin-arginine translocation signal domain-containing protein</fullName>
    </recommendedName>
</protein>
<comment type="caution">
    <text evidence="1">The sequence shown here is derived from an EMBL/GenBank/DDBJ whole genome shotgun (WGS) entry which is preliminary data.</text>
</comment>
<evidence type="ECO:0008006" key="3">
    <source>
        <dbReference type="Google" id="ProtNLM"/>
    </source>
</evidence>
<dbReference type="EMBL" id="BMJC01000005">
    <property type="protein sequence ID" value="GGB17028.1"/>
    <property type="molecule type" value="Genomic_DNA"/>
</dbReference>
<reference evidence="1" key="2">
    <citation type="submission" date="2020-09" db="EMBL/GenBank/DDBJ databases">
        <authorList>
            <person name="Sun Q."/>
            <person name="Zhou Y."/>
        </authorList>
    </citation>
    <scope>NUCLEOTIDE SEQUENCE</scope>
    <source>
        <strain evidence="1">CGMCC 1.15448</strain>
    </source>
</reference>
<dbReference type="InterPro" id="IPR027396">
    <property type="entry name" value="DsrEFH-like"/>
</dbReference>
<name>A0A8J2UH15_9BACT</name>
<organism evidence="1 2">
    <name type="scientific">Puia dinghuensis</name>
    <dbReference type="NCBI Taxonomy" id="1792502"/>
    <lineage>
        <taxon>Bacteria</taxon>
        <taxon>Pseudomonadati</taxon>
        <taxon>Bacteroidota</taxon>
        <taxon>Chitinophagia</taxon>
        <taxon>Chitinophagales</taxon>
        <taxon>Chitinophagaceae</taxon>
        <taxon>Puia</taxon>
    </lineage>
</organism>
<dbReference type="Proteomes" id="UP000607559">
    <property type="component" value="Unassembled WGS sequence"/>
</dbReference>
<evidence type="ECO:0000313" key="1">
    <source>
        <dbReference type="EMBL" id="GGB17028.1"/>
    </source>
</evidence>
<dbReference type="AlphaFoldDB" id="A0A8J2UH15"/>
<keyword evidence="2" id="KW-1185">Reference proteome</keyword>
<sequence length="257" mass="28022">MNSIIMPLTLSGHAPNFTRKATMQHHLSELNSTNQRRKFLGTLAAGAATLAALSSPFNLPAMPGEATTPHTFGTSDPDAWFNQLKGKHKLIIDVPAPHEIFPFAWARVFLMTNIATGTPEKENNVVIILRHEGIPYAFEDRLWAKYKFGEFFKVTDPKTKAPSTRNPFWKPMHGDFTVPGLGPVDIGIDQLQNSGVMFGVCDVAMTVYSAAMAGNSDPAEVKKDWMSGLLPGVVPQPSGIWAVGRAQEHGCSYVFAG</sequence>
<dbReference type="InterPro" id="IPR006311">
    <property type="entry name" value="TAT_signal"/>
</dbReference>
<gene>
    <name evidence="1" type="ORF">GCM10011511_46020</name>
</gene>
<dbReference type="Gene3D" id="3.40.1260.10">
    <property type="entry name" value="DsrEFH-like"/>
    <property type="match status" value="1"/>
</dbReference>
<accession>A0A8J2UH15</accession>
<reference evidence="1" key="1">
    <citation type="journal article" date="2014" name="Int. J. Syst. Evol. Microbiol.">
        <title>Complete genome sequence of Corynebacterium casei LMG S-19264T (=DSM 44701T), isolated from a smear-ripened cheese.</title>
        <authorList>
            <consortium name="US DOE Joint Genome Institute (JGI-PGF)"/>
            <person name="Walter F."/>
            <person name="Albersmeier A."/>
            <person name="Kalinowski J."/>
            <person name="Ruckert C."/>
        </authorList>
    </citation>
    <scope>NUCLEOTIDE SEQUENCE</scope>
    <source>
        <strain evidence="1">CGMCC 1.15448</strain>
    </source>
</reference>